<protein>
    <submittedName>
        <fullName evidence="1">Uncharacterized protein</fullName>
    </submittedName>
</protein>
<evidence type="ECO:0000313" key="1">
    <source>
        <dbReference type="EMBL" id="GEN46627.1"/>
    </source>
</evidence>
<organism evidence="1 2">
    <name type="scientific">Alkalibacillus haloalkaliphilus</name>
    <dbReference type="NCBI Taxonomy" id="94136"/>
    <lineage>
        <taxon>Bacteria</taxon>
        <taxon>Bacillati</taxon>
        <taxon>Bacillota</taxon>
        <taxon>Bacilli</taxon>
        <taxon>Bacillales</taxon>
        <taxon>Bacillaceae</taxon>
        <taxon>Alkalibacillus</taxon>
    </lineage>
</organism>
<dbReference type="EMBL" id="BJYA01000017">
    <property type="protein sequence ID" value="GEN46627.1"/>
    <property type="molecule type" value="Genomic_DNA"/>
</dbReference>
<name>A0A511W6K7_9BACI</name>
<accession>A0A511W6K7</accession>
<reference evidence="1 2" key="1">
    <citation type="submission" date="2019-07" db="EMBL/GenBank/DDBJ databases">
        <title>Whole genome shotgun sequence of Alkalibacillus haloalkaliphilus NBRC 103110.</title>
        <authorList>
            <person name="Hosoyama A."/>
            <person name="Uohara A."/>
            <person name="Ohji S."/>
            <person name="Ichikawa N."/>
        </authorList>
    </citation>
    <scope>NUCLEOTIDE SEQUENCE [LARGE SCALE GENOMIC DNA]</scope>
    <source>
        <strain evidence="1 2">NBRC 103110</strain>
    </source>
</reference>
<dbReference type="AlphaFoldDB" id="A0A511W6K7"/>
<dbReference type="Proteomes" id="UP000321440">
    <property type="component" value="Unassembled WGS sequence"/>
</dbReference>
<proteinExistence type="predicted"/>
<keyword evidence="2" id="KW-1185">Reference proteome</keyword>
<comment type="caution">
    <text evidence="1">The sequence shown here is derived from an EMBL/GenBank/DDBJ whole genome shotgun (WGS) entry which is preliminary data.</text>
</comment>
<sequence>MSKEVFDVEKREVVDESSTIIREIDKMCGNKWLLFYENTDKIDKPSVDFR</sequence>
<evidence type="ECO:0000313" key="2">
    <source>
        <dbReference type="Proteomes" id="UP000321440"/>
    </source>
</evidence>
<gene>
    <name evidence="1" type="ORF">AHA02nite_24030</name>
</gene>